<keyword evidence="2" id="KW-0539">Nucleus</keyword>
<name>A0A5B8MNX6_9CHLO</name>
<feature type="compositionally biased region" description="Basic residues" evidence="3">
    <location>
        <begin position="176"/>
        <end position="201"/>
    </location>
</feature>
<dbReference type="InterPro" id="IPR009071">
    <property type="entry name" value="HMG_box_dom"/>
</dbReference>
<reference evidence="5 6" key="1">
    <citation type="submission" date="2018-07" db="EMBL/GenBank/DDBJ databases">
        <title>The complete nuclear genome of the prasinophyte Chloropicon primus (CCMP1205).</title>
        <authorList>
            <person name="Pombert J.-F."/>
            <person name="Otis C."/>
            <person name="Turmel M."/>
            <person name="Lemieux C."/>
        </authorList>
    </citation>
    <scope>NUCLEOTIDE SEQUENCE [LARGE SCALE GENOMIC DNA]</scope>
    <source>
        <strain evidence="5 6">CCMP1205</strain>
    </source>
</reference>
<dbReference type="InterPro" id="IPR050342">
    <property type="entry name" value="HMGB"/>
</dbReference>
<dbReference type="Proteomes" id="UP000316726">
    <property type="component" value="Chromosome 6"/>
</dbReference>
<dbReference type="PANTHER" id="PTHR48112">
    <property type="entry name" value="HIGH MOBILITY GROUP PROTEIN DSP1"/>
    <property type="match status" value="1"/>
</dbReference>
<feature type="compositionally biased region" description="Polar residues" evidence="3">
    <location>
        <begin position="228"/>
        <end position="240"/>
    </location>
</feature>
<accession>A0A5B8MNX6</accession>
<dbReference type="EMBL" id="CP031039">
    <property type="protein sequence ID" value="QDZ21714.1"/>
    <property type="molecule type" value="Genomic_DNA"/>
</dbReference>
<protein>
    <recommendedName>
        <fullName evidence="4">HMG box domain-containing protein</fullName>
    </recommendedName>
</protein>
<keyword evidence="1 2" id="KW-0238">DNA-binding</keyword>
<gene>
    <name evidence="5" type="ORF">A3770_06p42320</name>
</gene>
<evidence type="ECO:0000256" key="2">
    <source>
        <dbReference type="PROSITE-ProRule" id="PRU00267"/>
    </source>
</evidence>
<sequence length="274" mass="30796">MATRASVANFYGSDLARPYLLPTTEFAGTTKILVTTYNNPNQRVSRPLGPSTVLLEWAESALWKQGGVAKTRKKKMVGSSATKLITSGKLSKPKRPPSAYFLFAAEERAKLVKENPSIASKVTVVAKELGKLWKEITAERKQEFEAQAKELKDEWVERVAEWKGKDGATTDRVVLAKKKGAKKRSSSKDKKKRRKKKKSKVSRSSPKGALHLLGTPAAAKKARRQVQEEVSTPANQVQVETQKKKTPMAPRKKKIQKETKRRSRRTLRMKRMLN</sequence>
<dbReference type="Pfam" id="PF00505">
    <property type="entry name" value="HMG_box"/>
    <property type="match status" value="1"/>
</dbReference>
<feature type="domain" description="HMG box" evidence="4">
    <location>
        <begin position="93"/>
        <end position="163"/>
    </location>
</feature>
<dbReference type="SMART" id="SM00398">
    <property type="entry name" value="HMG"/>
    <property type="match status" value="1"/>
</dbReference>
<dbReference type="GO" id="GO:0005634">
    <property type="term" value="C:nucleus"/>
    <property type="evidence" value="ECO:0007669"/>
    <property type="project" value="UniProtKB-UniRule"/>
</dbReference>
<dbReference type="STRING" id="1764295.A0A5B8MNX6"/>
<dbReference type="OrthoDB" id="564408at2759"/>
<keyword evidence="6" id="KW-1185">Reference proteome</keyword>
<dbReference type="InterPro" id="IPR036910">
    <property type="entry name" value="HMG_box_dom_sf"/>
</dbReference>
<evidence type="ECO:0000256" key="3">
    <source>
        <dbReference type="SAM" id="MobiDB-lite"/>
    </source>
</evidence>
<feature type="DNA-binding region" description="HMG box" evidence="2">
    <location>
        <begin position="93"/>
        <end position="163"/>
    </location>
</feature>
<evidence type="ECO:0000256" key="1">
    <source>
        <dbReference type="ARBA" id="ARBA00023125"/>
    </source>
</evidence>
<evidence type="ECO:0000259" key="4">
    <source>
        <dbReference type="PROSITE" id="PS50118"/>
    </source>
</evidence>
<dbReference type="GO" id="GO:0006357">
    <property type="term" value="P:regulation of transcription by RNA polymerase II"/>
    <property type="evidence" value="ECO:0007669"/>
    <property type="project" value="TreeGrafter"/>
</dbReference>
<dbReference type="AlphaFoldDB" id="A0A5B8MNX6"/>
<dbReference type="SUPFAM" id="SSF47095">
    <property type="entry name" value="HMG-box"/>
    <property type="match status" value="1"/>
</dbReference>
<dbReference type="PANTHER" id="PTHR48112:SF22">
    <property type="entry name" value="MITOCHONDRIAL TRANSCRIPTION FACTOR A, ISOFORM B"/>
    <property type="match status" value="1"/>
</dbReference>
<dbReference type="Gene3D" id="1.10.30.10">
    <property type="entry name" value="High mobility group box domain"/>
    <property type="match status" value="1"/>
</dbReference>
<feature type="region of interest" description="Disordered" evidence="3">
    <location>
        <begin position="176"/>
        <end position="274"/>
    </location>
</feature>
<dbReference type="PROSITE" id="PS50118">
    <property type="entry name" value="HMG_BOX_2"/>
    <property type="match status" value="1"/>
</dbReference>
<proteinExistence type="predicted"/>
<dbReference type="GO" id="GO:0003677">
    <property type="term" value="F:DNA binding"/>
    <property type="evidence" value="ECO:0007669"/>
    <property type="project" value="UniProtKB-UniRule"/>
</dbReference>
<evidence type="ECO:0000313" key="6">
    <source>
        <dbReference type="Proteomes" id="UP000316726"/>
    </source>
</evidence>
<feature type="compositionally biased region" description="Basic residues" evidence="3">
    <location>
        <begin position="244"/>
        <end position="274"/>
    </location>
</feature>
<evidence type="ECO:0000313" key="5">
    <source>
        <dbReference type="EMBL" id="QDZ21714.1"/>
    </source>
</evidence>
<organism evidence="5 6">
    <name type="scientific">Chloropicon primus</name>
    <dbReference type="NCBI Taxonomy" id="1764295"/>
    <lineage>
        <taxon>Eukaryota</taxon>
        <taxon>Viridiplantae</taxon>
        <taxon>Chlorophyta</taxon>
        <taxon>Chloropicophyceae</taxon>
        <taxon>Chloropicales</taxon>
        <taxon>Chloropicaceae</taxon>
        <taxon>Chloropicon</taxon>
    </lineage>
</organism>